<keyword evidence="2" id="KW-1185">Reference proteome</keyword>
<dbReference type="Proteomes" id="UP000289555">
    <property type="component" value="Chromosome"/>
</dbReference>
<protein>
    <submittedName>
        <fullName evidence="1">Uncharacterized protein</fullName>
    </submittedName>
</protein>
<evidence type="ECO:0000313" key="2">
    <source>
        <dbReference type="Proteomes" id="UP000289555"/>
    </source>
</evidence>
<proteinExistence type="predicted"/>
<name>A0ABM7GLM3_9GAMM</name>
<reference evidence="2" key="1">
    <citation type="journal article" date="2019" name="Microbiol. Resour. Announc.">
        <title>Complete Genome Sequence of Halomonas olivaria, a Moderately Halophilic Bacterium Isolated from Olive Processing Effluents, Obtained by Nanopore Sequencing.</title>
        <authorList>
            <person name="Nagata S."/>
            <person name="Ii K.M."/>
            <person name="Tsukimi T."/>
            <person name="Miura M.C."/>
            <person name="Galipon J."/>
            <person name="Arakawa K."/>
        </authorList>
    </citation>
    <scope>NUCLEOTIDE SEQUENCE [LARGE SCALE GENOMIC DNA]</scope>
    <source>
        <strain evidence="2">TYRC17</strain>
    </source>
</reference>
<gene>
    <name evidence="1" type="ORF">HORIV_40410</name>
</gene>
<organism evidence="1 2">
    <name type="scientific">Vreelandella olivaria</name>
    <dbReference type="NCBI Taxonomy" id="390919"/>
    <lineage>
        <taxon>Bacteria</taxon>
        <taxon>Pseudomonadati</taxon>
        <taxon>Pseudomonadota</taxon>
        <taxon>Gammaproteobacteria</taxon>
        <taxon>Oceanospirillales</taxon>
        <taxon>Halomonadaceae</taxon>
        <taxon>Vreelandella</taxon>
    </lineage>
</organism>
<sequence length="97" mass="11173">MNTNEIILSSLKEYLASSGAEEKTVVPKRFSVWYDRTHSLEVMLPAEELVNHNQSDELLAEAIFNLSEAYGFSVEVLEISFFMMIVIYCKFARLDKM</sequence>
<dbReference type="EMBL" id="AP019416">
    <property type="protein sequence ID" value="BBI51620.1"/>
    <property type="molecule type" value="Genomic_DNA"/>
</dbReference>
<evidence type="ECO:0000313" key="1">
    <source>
        <dbReference type="EMBL" id="BBI51620.1"/>
    </source>
</evidence>
<accession>A0ABM7GLM3</accession>